<accession>A0AAF3F3X1</accession>
<organism evidence="11 12">
    <name type="scientific">Mesorhabditis belari</name>
    <dbReference type="NCBI Taxonomy" id="2138241"/>
    <lineage>
        <taxon>Eukaryota</taxon>
        <taxon>Metazoa</taxon>
        <taxon>Ecdysozoa</taxon>
        <taxon>Nematoda</taxon>
        <taxon>Chromadorea</taxon>
        <taxon>Rhabditida</taxon>
        <taxon>Rhabditina</taxon>
        <taxon>Rhabditomorpha</taxon>
        <taxon>Rhabditoidea</taxon>
        <taxon>Rhabditidae</taxon>
        <taxon>Mesorhabditinae</taxon>
        <taxon>Mesorhabditis</taxon>
    </lineage>
</organism>
<feature type="transmembrane region" description="Helical" evidence="8">
    <location>
        <begin position="539"/>
        <end position="562"/>
    </location>
</feature>
<dbReference type="InterPro" id="IPR003593">
    <property type="entry name" value="AAA+_ATPase"/>
</dbReference>
<evidence type="ECO:0000256" key="2">
    <source>
        <dbReference type="ARBA" id="ARBA00022448"/>
    </source>
</evidence>
<dbReference type="Proteomes" id="UP000887575">
    <property type="component" value="Unassembled WGS sequence"/>
</dbReference>
<dbReference type="InterPro" id="IPR036640">
    <property type="entry name" value="ABC1_TM_sf"/>
</dbReference>
<dbReference type="SUPFAM" id="SSF90123">
    <property type="entry name" value="ABC transporter transmembrane region"/>
    <property type="match status" value="2"/>
</dbReference>
<dbReference type="PANTHER" id="PTHR43394">
    <property type="entry name" value="ATP-DEPENDENT PERMEASE MDL1, MITOCHONDRIAL"/>
    <property type="match status" value="1"/>
</dbReference>
<dbReference type="SMART" id="SM00382">
    <property type="entry name" value="AAA"/>
    <property type="match status" value="2"/>
</dbReference>
<dbReference type="GO" id="GO:0015421">
    <property type="term" value="F:ABC-type oligopeptide transporter activity"/>
    <property type="evidence" value="ECO:0007669"/>
    <property type="project" value="TreeGrafter"/>
</dbReference>
<dbReference type="Pfam" id="PF00005">
    <property type="entry name" value="ABC_tran"/>
    <property type="match status" value="2"/>
</dbReference>
<keyword evidence="2" id="KW-0813">Transport</keyword>
<dbReference type="SUPFAM" id="SSF52540">
    <property type="entry name" value="P-loop containing nucleoside triphosphate hydrolases"/>
    <property type="match status" value="2"/>
</dbReference>
<feature type="domain" description="ABC transporter" evidence="9">
    <location>
        <begin position="239"/>
        <end position="475"/>
    </location>
</feature>
<evidence type="ECO:0000259" key="10">
    <source>
        <dbReference type="PROSITE" id="PS50929"/>
    </source>
</evidence>
<evidence type="ECO:0000256" key="5">
    <source>
        <dbReference type="ARBA" id="ARBA00022840"/>
    </source>
</evidence>
<keyword evidence="3 8" id="KW-0812">Transmembrane</keyword>
<dbReference type="AlphaFoldDB" id="A0AAF3F3X1"/>
<feature type="transmembrane region" description="Helical" evidence="8">
    <location>
        <begin position="582"/>
        <end position="608"/>
    </location>
</feature>
<evidence type="ECO:0000313" key="12">
    <source>
        <dbReference type="WBParaSite" id="MBELARI_LOCUS21061"/>
    </source>
</evidence>
<dbReference type="PROSITE" id="PS50893">
    <property type="entry name" value="ABC_TRANSPORTER_2"/>
    <property type="match status" value="2"/>
</dbReference>
<feature type="domain" description="ABC transmembrane type-1" evidence="10">
    <location>
        <begin position="131"/>
        <end position="220"/>
    </location>
</feature>
<dbReference type="GO" id="GO:0005524">
    <property type="term" value="F:ATP binding"/>
    <property type="evidence" value="ECO:0007669"/>
    <property type="project" value="UniProtKB-KW"/>
</dbReference>
<dbReference type="Pfam" id="PF00664">
    <property type="entry name" value="ABC_membrane"/>
    <property type="match status" value="3"/>
</dbReference>
<dbReference type="PROSITE" id="PS50929">
    <property type="entry name" value="ABC_TM1F"/>
    <property type="match status" value="3"/>
</dbReference>
<proteinExistence type="predicted"/>
<keyword evidence="7 8" id="KW-0472">Membrane</keyword>
<keyword evidence="5" id="KW-0067">ATP-binding</keyword>
<dbReference type="GO" id="GO:0016887">
    <property type="term" value="F:ATP hydrolysis activity"/>
    <property type="evidence" value="ECO:0007669"/>
    <property type="project" value="InterPro"/>
</dbReference>
<dbReference type="InterPro" id="IPR027417">
    <property type="entry name" value="P-loop_NTPase"/>
</dbReference>
<dbReference type="GO" id="GO:0016020">
    <property type="term" value="C:membrane"/>
    <property type="evidence" value="ECO:0007669"/>
    <property type="project" value="UniProtKB-SubCell"/>
</dbReference>
<dbReference type="FunFam" id="3.40.50.300:FF:000967">
    <property type="entry name" value="ABC multidrug transporter mdr4"/>
    <property type="match status" value="1"/>
</dbReference>
<feature type="domain" description="ABC transmembrane type-1" evidence="10">
    <location>
        <begin position="603"/>
        <end position="778"/>
    </location>
</feature>
<evidence type="ECO:0000256" key="8">
    <source>
        <dbReference type="SAM" id="Phobius"/>
    </source>
</evidence>
<reference evidence="12" key="1">
    <citation type="submission" date="2024-02" db="UniProtKB">
        <authorList>
            <consortium name="WormBaseParasite"/>
        </authorList>
    </citation>
    <scope>IDENTIFICATION</scope>
</reference>
<protein>
    <submittedName>
        <fullName evidence="12">Uncharacterized protein</fullName>
    </submittedName>
</protein>
<dbReference type="CDD" id="cd03249">
    <property type="entry name" value="ABC_MTABC3_MDL1_MDL2"/>
    <property type="match status" value="2"/>
</dbReference>
<keyword evidence="4" id="KW-0547">Nucleotide-binding</keyword>
<evidence type="ECO:0000256" key="7">
    <source>
        <dbReference type="ARBA" id="ARBA00023136"/>
    </source>
</evidence>
<feature type="transmembrane region" description="Helical" evidence="8">
    <location>
        <begin position="53"/>
        <end position="79"/>
    </location>
</feature>
<evidence type="ECO:0000313" key="11">
    <source>
        <dbReference type="Proteomes" id="UP000887575"/>
    </source>
</evidence>
<evidence type="ECO:0000256" key="4">
    <source>
        <dbReference type="ARBA" id="ARBA00022741"/>
    </source>
</evidence>
<dbReference type="Gene3D" id="3.40.50.300">
    <property type="entry name" value="P-loop containing nucleotide triphosphate hydrolases"/>
    <property type="match status" value="2"/>
</dbReference>
<dbReference type="FunFam" id="3.40.50.300:FF:000916">
    <property type="entry name" value="ABC transporter B family member 9"/>
    <property type="match status" value="1"/>
</dbReference>
<feature type="domain" description="ABC transmembrane type-1" evidence="10">
    <location>
        <begin position="38"/>
        <end position="123"/>
    </location>
</feature>
<dbReference type="InterPro" id="IPR011527">
    <property type="entry name" value="ABC1_TM_dom"/>
</dbReference>
<dbReference type="PROSITE" id="PS00211">
    <property type="entry name" value="ABC_TRANSPORTER_1"/>
    <property type="match status" value="2"/>
</dbReference>
<evidence type="ECO:0000256" key="1">
    <source>
        <dbReference type="ARBA" id="ARBA00004141"/>
    </source>
</evidence>
<evidence type="ECO:0000256" key="6">
    <source>
        <dbReference type="ARBA" id="ARBA00022989"/>
    </source>
</evidence>
<keyword evidence="11" id="KW-1185">Reference proteome</keyword>
<dbReference type="InterPro" id="IPR039421">
    <property type="entry name" value="Type_1_exporter"/>
</dbReference>
<evidence type="ECO:0000259" key="9">
    <source>
        <dbReference type="PROSITE" id="PS50893"/>
    </source>
</evidence>
<feature type="domain" description="ABC transporter" evidence="9">
    <location>
        <begin position="860"/>
        <end position="1098"/>
    </location>
</feature>
<dbReference type="InterPro" id="IPR017871">
    <property type="entry name" value="ABC_transporter-like_CS"/>
</dbReference>
<sequence>MKQFPYSRIYKRQTTVAYLQLDSKLDSAKLSPNATLTFIDDAREEFSRKVQTFAFQFLLIAGSWFFLQFLSVMMCEIVSERIRFGIRAKYFEALLHREITWFDLNDAGTVSTALLESTNRIKDGNVSFIVKQYAKAGSIVEEALRQIRTVLAFNGQSYEIKRYRSALEEATKNEIWNAFQSGLGLVTLYTTMNFVYFTIFWIATEFVYFGYVDAKEVITAEIDSKKPRKNQKPFVNGKITFDSVKFSYPRRPDVEVLKKLSFTCEPGEKVALVGGSGAGKSTIFGLLMRFYNPEKGQIKIDDVDIGDFEEEYLRSEIGIVRQEPVLFDATIRQNLHNAKQDASEAEMLEALDQANALKFVRELPQGLDTRVGSRGSQLSGGQKQRIAIARMLLRNPRILLLDEATSALDNENERAVQEALEKAYFGRTTLIIAHRLSTIRSAEKILVLKDGHAIEAGTHQSLLAEKGHYYDLVNAQLFNRPKKEASPKAGTFPTKDQIYSTQVSVENVKMRRASIKETEKPTFFFWDLYNLLDRKTKGIFILAIFFGLTEGIVPPIYGLIFAQQEMGLVDLDPERMRAKGHAAAWNWIYLCCFEGFRIVPMAICFSIASCRLAEKIRAKIFENVLNQNGKFHDAAENSSGKLTALLASDAVAVRLAFGEPLGELCKGSVAAILGLFIGFYLNWQTTLLMLIIVPMASFHGITLRKLLLTYHREESSMNVNSSELLSEALANIKTVQCLNLQKPLLETYCEKLEKRVQTGQKRAKIRAFINAVNAMMNAWINSLKQGFASWLSAWDSTFDPISVMRTQFSLTNVVVDLKSATGYIDTHSKAQVSLENIGRLLELKPEIDNELDQNLNWGKIEFKNVSFTYPEQPEELVLKNVSFTIESGEKIGVVGRSGSGKSTIVALLQRIYSTKNGSVLIDGTKISKVPLHYLRSQIAVVSQEPTLFDDTIFNNIGYGLNLELLSMKSVIEVAKVAGIHEFITTLPDGYETKVGALGSQLSGGQKQRIAIARALVRKPKILIFDEATSALDSETEKSVQASIDLAAHGTTCITIAHRLASIKNCDRILVFEKGKLVEEGNHDTLLNTQGIYARLATLNDHNL</sequence>
<dbReference type="PANTHER" id="PTHR43394:SF1">
    <property type="entry name" value="ATP-BINDING CASSETTE SUB-FAMILY B MEMBER 10, MITOCHONDRIAL"/>
    <property type="match status" value="1"/>
</dbReference>
<dbReference type="WBParaSite" id="MBELARI_LOCUS21061">
    <property type="protein sequence ID" value="MBELARI_LOCUS21061"/>
    <property type="gene ID" value="MBELARI_LOCUS21061"/>
</dbReference>
<comment type="subcellular location">
    <subcellularLocation>
        <location evidence="1">Membrane</location>
        <topology evidence="1">Multi-pass membrane protein</topology>
    </subcellularLocation>
</comment>
<dbReference type="InterPro" id="IPR003439">
    <property type="entry name" value="ABC_transporter-like_ATP-bd"/>
</dbReference>
<dbReference type="Gene3D" id="1.20.1560.10">
    <property type="entry name" value="ABC transporter type 1, transmembrane domain"/>
    <property type="match status" value="3"/>
</dbReference>
<keyword evidence="6 8" id="KW-1133">Transmembrane helix</keyword>
<evidence type="ECO:0000256" key="3">
    <source>
        <dbReference type="ARBA" id="ARBA00022692"/>
    </source>
</evidence>
<name>A0AAF3F3X1_9BILA</name>